<protein>
    <submittedName>
        <fullName evidence="2">Para-aminobenzoate synthetase component 1</fullName>
    </submittedName>
</protein>
<dbReference type="STRING" id="223786.SAMN05216234_11843"/>
<dbReference type="GO" id="GO:0046820">
    <property type="term" value="F:4-amino-4-deoxychorismate synthase activity"/>
    <property type="evidence" value="ECO:0007669"/>
    <property type="project" value="TreeGrafter"/>
</dbReference>
<dbReference type="InterPro" id="IPR015890">
    <property type="entry name" value="Chorismate_C"/>
</dbReference>
<dbReference type="PRINTS" id="PR00095">
    <property type="entry name" value="ANTSNTHASEI"/>
</dbReference>
<dbReference type="InterPro" id="IPR005801">
    <property type="entry name" value="ADC_synthase"/>
</dbReference>
<dbReference type="Proteomes" id="UP000199227">
    <property type="component" value="Unassembled WGS sequence"/>
</dbReference>
<accession>A0A1I5Q5Z7</accession>
<dbReference type="RefSeq" id="WP_092912497.1">
    <property type="nucleotide sequence ID" value="NZ_FOXB01000018.1"/>
</dbReference>
<dbReference type="PANTHER" id="PTHR11236:SF50">
    <property type="entry name" value="AMINODEOXYCHORISMATE SYNTHASE COMPONENT 1"/>
    <property type="match status" value="1"/>
</dbReference>
<organism evidence="2 3">
    <name type="scientific">Hydrogenimonas thermophila</name>
    <dbReference type="NCBI Taxonomy" id="223786"/>
    <lineage>
        <taxon>Bacteria</taxon>
        <taxon>Pseudomonadati</taxon>
        <taxon>Campylobacterota</taxon>
        <taxon>Epsilonproteobacteria</taxon>
        <taxon>Campylobacterales</taxon>
        <taxon>Hydrogenimonadaceae</taxon>
        <taxon>Hydrogenimonas</taxon>
    </lineage>
</organism>
<feature type="domain" description="Chorismate-utilising enzyme C-terminal" evidence="1">
    <location>
        <begin position="63"/>
        <end position="305"/>
    </location>
</feature>
<reference evidence="2 3" key="1">
    <citation type="submission" date="2016-10" db="EMBL/GenBank/DDBJ databases">
        <authorList>
            <person name="de Groot N.N."/>
        </authorList>
    </citation>
    <scope>NUCLEOTIDE SEQUENCE [LARGE SCALE GENOMIC DNA]</scope>
    <source>
        <strain evidence="2 3">EP1-55-1</strain>
    </source>
</reference>
<sequence>MDKLSRLATAGIPFLFVISYDKQTVIAESLDNLKQFKVALHSKPSRTFKKKPKLQRSPIDFLEYKKAFDQVIEEIKAGNTYLLNLTFSTPIKCSFSLEEIFEMANAPYKLLCKEKFVCFSPEPFIKIENNVISTYPMKGTIDATVPNAKEKILANEKEMAEHVMVVDLLRNDLGIVGKNVRVKKFRYIDKIVTADKTLLQVSSKIEAKLSNDWHKHLGEILDAMLPAGSITGTPKQKTCEIIERVETHKRGFFTGVFGVYDGKNLESAVMIRFIEQGSNGLVYKSGGGITIDSNAKAEYQEMLDKVYLPI</sequence>
<dbReference type="EMBL" id="FOXB01000018">
    <property type="protein sequence ID" value="SFP41587.1"/>
    <property type="molecule type" value="Genomic_DNA"/>
</dbReference>
<dbReference type="AlphaFoldDB" id="A0A1I5Q5Z7"/>
<dbReference type="GO" id="GO:0000162">
    <property type="term" value="P:L-tryptophan biosynthetic process"/>
    <property type="evidence" value="ECO:0007669"/>
    <property type="project" value="TreeGrafter"/>
</dbReference>
<gene>
    <name evidence="2" type="ORF">SAMN05216234_11843</name>
</gene>
<evidence type="ECO:0000313" key="2">
    <source>
        <dbReference type="EMBL" id="SFP41587.1"/>
    </source>
</evidence>
<name>A0A1I5Q5Z7_9BACT</name>
<dbReference type="Pfam" id="PF00425">
    <property type="entry name" value="Chorismate_bind"/>
    <property type="match status" value="1"/>
</dbReference>
<dbReference type="OrthoDB" id="9803598at2"/>
<dbReference type="NCBIfam" id="NF005486">
    <property type="entry name" value="PRK07093.1"/>
    <property type="match status" value="1"/>
</dbReference>
<dbReference type="Gene3D" id="3.60.120.10">
    <property type="entry name" value="Anthranilate synthase"/>
    <property type="match status" value="1"/>
</dbReference>
<proteinExistence type="predicted"/>
<dbReference type="SUPFAM" id="SSF56322">
    <property type="entry name" value="ADC synthase"/>
    <property type="match status" value="1"/>
</dbReference>
<evidence type="ECO:0000259" key="1">
    <source>
        <dbReference type="Pfam" id="PF00425"/>
    </source>
</evidence>
<dbReference type="InterPro" id="IPR019999">
    <property type="entry name" value="Anth_synth_I-like"/>
</dbReference>
<keyword evidence="3" id="KW-1185">Reference proteome</keyword>
<evidence type="ECO:0000313" key="3">
    <source>
        <dbReference type="Proteomes" id="UP000199227"/>
    </source>
</evidence>
<dbReference type="PANTHER" id="PTHR11236">
    <property type="entry name" value="AMINOBENZOATE/ANTHRANILATE SYNTHASE"/>
    <property type="match status" value="1"/>
</dbReference>